<protein>
    <submittedName>
        <fullName evidence="2">Cyclic nucleotide-binding protein</fullName>
    </submittedName>
</protein>
<dbReference type="GO" id="GO:0005952">
    <property type="term" value="C:cAMP-dependent protein kinase complex"/>
    <property type="evidence" value="ECO:0007669"/>
    <property type="project" value="InterPro"/>
</dbReference>
<dbReference type="Gene3D" id="2.60.120.10">
    <property type="entry name" value="Jelly Rolls"/>
    <property type="match status" value="1"/>
</dbReference>
<dbReference type="SUPFAM" id="SSF51206">
    <property type="entry name" value="cAMP-binding domain-like"/>
    <property type="match status" value="1"/>
</dbReference>
<reference evidence="2 3" key="1">
    <citation type="journal article" date="2011" name="J. Bacteriol.">
        <title>Genome sequence of Chthoniobacter flavus Ellin428, an aerobic heterotrophic soil bacterium.</title>
        <authorList>
            <person name="Kant R."/>
            <person name="van Passel M.W."/>
            <person name="Palva A."/>
            <person name="Lucas S."/>
            <person name="Lapidus A."/>
            <person name="Glavina Del Rio T."/>
            <person name="Dalin E."/>
            <person name="Tice H."/>
            <person name="Bruce D."/>
            <person name="Goodwin L."/>
            <person name="Pitluck S."/>
            <person name="Larimer F.W."/>
            <person name="Land M.L."/>
            <person name="Hauser L."/>
            <person name="Sangwan P."/>
            <person name="de Vos W.M."/>
            <person name="Janssen P.H."/>
            <person name="Smidt H."/>
        </authorList>
    </citation>
    <scope>NUCLEOTIDE SEQUENCE [LARGE SCALE GENOMIC DNA]</scope>
    <source>
        <strain evidence="2 3">Ellin428</strain>
    </source>
</reference>
<dbReference type="PANTHER" id="PTHR11635:SF152">
    <property type="entry name" value="CAMP-DEPENDENT PROTEIN KINASE TYPE I REGULATORY SUBUNIT-RELATED"/>
    <property type="match status" value="1"/>
</dbReference>
<dbReference type="eggNOG" id="COG0664">
    <property type="taxonomic scope" value="Bacteria"/>
</dbReference>
<accession>B4D5C7</accession>
<dbReference type="SMART" id="SM00100">
    <property type="entry name" value="cNMP"/>
    <property type="match status" value="1"/>
</dbReference>
<dbReference type="CDD" id="cd00038">
    <property type="entry name" value="CAP_ED"/>
    <property type="match status" value="1"/>
</dbReference>
<dbReference type="InterPro" id="IPR014710">
    <property type="entry name" value="RmlC-like_jellyroll"/>
</dbReference>
<feature type="domain" description="Cyclic nucleotide-binding" evidence="1">
    <location>
        <begin position="16"/>
        <end position="119"/>
    </location>
</feature>
<gene>
    <name evidence="2" type="ORF">CfE428DRAFT_4116</name>
</gene>
<evidence type="ECO:0000313" key="2">
    <source>
        <dbReference type="EMBL" id="EDY18332.1"/>
    </source>
</evidence>
<name>B4D5C7_9BACT</name>
<dbReference type="Pfam" id="PF00027">
    <property type="entry name" value="cNMP_binding"/>
    <property type="match status" value="1"/>
</dbReference>
<evidence type="ECO:0000313" key="3">
    <source>
        <dbReference type="Proteomes" id="UP000005824"/>
    </source>
</evidence>
<dbReference type="InterPro" id="IPR050503">
    <property type="entry name" value="cAMP-dep_PK_reg_su-like"/>
</dbReference>
<sequence length="159" mass="17315">MSNISDIRSKLKDNALFVEFTALEFGELIDLLDQVSVKDGEVVVRQDEPGDCMYIVVDGEVRVVHHRGTRDIALATLRSGDFFGEIALVDSGPRSADVIAQGNGMLLKITQASIAALAGVYPTAAFKFLIAIGRSLVSRLRTSNQRYVDSLLFPVEGKD</sequence>
<comment type="caution">
    <text evidence="2">The sequence shown here is derived from an EMBL/GenBank/DDBJ whole genome shotgun (WGS) entry which is preliminary data.</text>
</comment>
<keyword evidence="3" id="KW-1185">Reference proteome</keyword>
<dbReference type="GO" id="GO:0005829">
    <property type="term" value="C:cytosol"/>
    <property type="evidence" value="ECO:0007669"/>
    <property type="project" value="TreeGrafter"/>
</dbReference>
<dbReference type="PRINTS" id="PR00103">
    <property type="entry name" value="CAMPKINASE"/>
</dbReference>
<dbReference type="RefSeq" id="WP_006981440.1">
    <property type="nucleotide sequence ID" value="NZ_ABVL01000013.1"/>
</dbReference>
<dbReference type="PANTHER" id="PTHR11635">
    <property type="entry name" value="CAMP-DEPENDENT PROTEIN KINASE REGULATORY CHAIN"/>
    <property type="match status" value="1"/>
</dbReference>
<dbReference type="PROSITE" id="PS00889">
    <property type="entry name" value="CNMP_BINDING_2"/>
    <property type="match status" value="1"/>
</dbReference>
<dbReference type="InParanoid" id="B4D5C7"/>
<evidence type="ECO:0000259" key="1">
    <source>
        <dbReference type="PROSITE" id="PS50042"/>
    </source>
</evidence>
<dbReference type="InterPro" id="IPR018490">
    <property type="entry name" value="cNMP-bd_dom_sf"/>
</dbReference>
<dbReference type="Proteomes" id="UP000005824">
    <property type="component" value="Unassembled WGS sequence"/>
</dbReference>
<dbReference type="STRING" id="497964.CfE428DRAFT_4116"/>
<dbReference type="EMBL" id="ABVL01000013">
    <property type="protein sequence ID" value="EDY18332.1"/>
    <property type="molecule type" value="Genomic_DNA"/>
</dbReference>
<organism evidence="2 3">
    <name type="scientific">Chthoniobacter flavus Ellin428</name>
    <dbReference type="NCBI Taxonomy" id="497964"/>
    <lineage>
        <taxon>Bacteria</taxon>
        <taxon>Pseudomonadati</taxon>
        <taxon>Verrucomicrobiota</taxon>
        <taxon>Spartobacteria</taxon>
        <taxon>Chthoniobacterales</taxon>
        <taxon>Chthoniobacteraceae</taxon>
        <taxon>Chthoniobacter</taxon>
    </lineage>
</organism>
<dbReference type="InterPro" id="IPR018488">
    <property type="entry name" value="cNMP-bd_CS"/>
</dbReference>
<dbReference type="InterPro" id="IPR000595">
    <property type="entry name" value="cNMP-bd_dom"/>
</dbReference>
<dbReference type="AlphaFoldDB" id="B4D5C7"/>
<dbReference type="PROSITE" id="PS50042">
    <property type="entry name" value="CNMP_BINDING_3"/>
    <property type="match status" value="1"/>
</dbReference>
<proteinExistence type="predicted"/>